<dbReference type="Proteomes" id="UP000067625">
    <property type="component" value="Chromosome"/>
</dbReference>
<dbReference type="Pfam" id="PF23728">
    <property type="entry name" value="Tubby_C_like"/>
    <property type="match status" value="1"/>
</dbReference>
<name>A0A0M4FJE9_9BACI</name>
<feature type="transmembrane region" description="Helical" evidence="1">
    <location>
        <begin position="155"/>
        <end position="172"/>
    </location>
</feature>
<evidence type="ECO:0000313" key="3">
    <source>
        <dbReference type="EMBL" id="ALC83224.1"/>
    </source>
</evidence>
<dbReference type="InterPro" id="IPR056944">
    <property type="entry name" value="Tubby_C-like"/>
</dbReference>
<accession>A0A0M4FJE9</accession>
<evidence type="ECO:0000259" key="2">
    <source>
        <dbReference type="Pfam" id="PF23728"/>
    </source>
</evidence>
<dbReference type="OrthoDB" id="2707333at2"/>
<keyword evidence="1" id="KW-1133">Transmembrane helix</keyword>
<organism evidence="3 4">
    <name type="scientific">Bacillus gobiensis</name>
    <dbReference type="NCBI Taxonomy" id="1441095"/>
    <lineage>
        <taxon>Bacteria</taxon>
        <taxon>Bacillati</taxon>
        <taxon>Bacillota</taxon>
        <taxon>Bacilli</taxon>
        <taxon>Bacillales</taxon>
        <taxon>Bacillaceae</taxon>
        <taxon>Bacillus</taxon>
    </lineage>
</organism>
<protein>
    <recommendedName>
        <fullName evidence="2">Tubby C-terminal domain-containing protein</fullName>
    </recommendedName>
</protein>
<proteinExistence type="predicted"/>
<sequence>MKLYQYKWRPAYFTNPAEILDENSNCIGTIKKHYSNVFIRLLDVILEGKYFVQYQIHQQNDLIFETKAILNPFKKRQYKINYYGNDKHIEFLLIDKKMFDIVEVTSFDFDGETFHLKKAPFEWGQLTVNDELIAEWHIPLKPPFTCKFKLYNSSYENMVLFLIGIFHTYLTFK</sequence>
<reference evidence="3 4" key="2">
    <citation type="journal article" date="2016" name="Int. J. Syst. Evol. Microbiol.">
        <title>Bacillus gobiensis sp. nov., isolated from a soil sample.</title>
        <authorList>
            <person name="Liu B."/>
            <person name="Liu G.H."/>
            <person name="Cetin S."/>
            <person name="Schumann P."/>
            <person name="Pan Z.Z."/>
            <person name="Chen Q.Q."/>
        </authorList>
    </citation>
    <scope>NUCLEOTIDE SEQUENCE [LARGE SCALE GENOMIC DNA]</scope>
    <source>
        <strain evidence="3 4">FJAT-4402</strain>
    </source>
</reference>
<keyword evidence="1" id="KW-0812">Transmembrane</keyword>
<gene>
    <name evidence="3" type="ORF">AM592_17905</name>
</gene>
<dbReference type="PATRIC" id="fig|1441095.3.peg.3966"/>
<keyword evidence="1" id="KW-0472">Membrane</keyword>
<feature type="domain" description="Tubby C-terminal" evidence="2">
    <location>
        <begin position="4"/>
        <end position="171"/>
    </location>
</feature>
<keyword evidence="4" id="KW-1185">Reference proteome</keyword>
<reference evidence="4" key="1">
    <citation type="submission" date="2015-08" db="EMBL/GenBank/DDBJ databases">
        <title>Genome sequencing project for genomic taxonomy and phylogenomics of Bacillus-like bacteria.</title>
        <authorList>
            <person name="Liu B."/>
            <person name="Wang J."/>
            <person name="Zhu Y."/>
            <person name="Liu G."/>
            <person name="Chen Q."/>
            <person name="Chen Z."/>
            <person name="Lan J."/>
            <person name="Che J."/>
            <person name="Ge C."/>
            <person name="Shi H."/>
            <person name="Pan Z."/>
            <person name="Liu X."/>
        </authorList>
    </citation>
    <scope>NUCLEOTIDE SEQUENCE [LARGE SCALE GENOMIC DNA]</scope>
    <source>
        <strain evidence="4">FJAT-4402</strain>
    </source>
</reference>
<dbReference type="RefSeq" id="WP_053605062.1">
    <property type="nucleotide sequence ID" value="NZ_CP012600.1"/>
</dbReference>
<evidence type="ECO:0000256" key="1">
    <source>
        <dbReference type="SAM" id="Phobius"/>
    </source>
</evidence>
<evidence type="ECO:0000313" key="4">
    <source>
        <dbReference type="Proteomes" id="UP000067625"/>
    </source>
</evidence>
<dbReference type="AlphaFoldDB" id="A0A0M4FJE9"/>
<dbReference type="EMBL" id="CP012600">
    <property type="protein sequence ID" value="ALC83224.1"/>
    <property type="molecule type" value="Genomic_DNA"/>
</dbReference>
<dbReference type="STRING" id="1441095.AM592_17905"/>